<reference evidence="3" key="1">
    <citation type="submission" date="2025-08" db="UniProtKB">
        <authorList>
            <consortium name="RefSeq"/>
        </authorList>
    </citation>
    <scope>IDENTIFICATION</scope>
</reference>
<protein>
    <submittedName>
        <fullName evidence="3">Mediator of RNA polymerase II transcription subunit 24</fullName>
    </submittedName>
</protein>
<feature type="region of interest" description="Disordered" evidence="1">
    <location>
        <begin position="444"/>
        <end position="493"/>
    </location>
</feature>
<feature type="compositionally biased region" description="Basic and acidic residues" evidence="1">
    <location>
        <begin position="45"/>
        <end position="64"/>
    </location>
</feature>
<feature type="compositionally biased region" description="Polar residues" evidence="1">
    <location>
        <begin position="371"/>
        <end position="401"/>
    </location>
</feature>
<evidence type="ECO:0000256" key="1">
    <source>
        <dbReference type="SAM" id="MobiDB-lite"/>
    </source>
</evidence>
<feature type="compositionally biased region" description="Polar residues" evidence="1">
    <location>
        <begin position="464"/>
        <end position="484"/>
    </location>
</feature>
<dbReference type="AlphaFoldDB" id="A0A3Q0JE17"/>
<evidence type="ECO:0000313" key="3">
    <source>
        <dbReference type="RefSeq" id="XP_026685238.1"/>
    </source>
</evidence>
<gene>
    <name evidence="3" type="primary">LOC103517291</name>
</gene>
<dbReference type="RefSeq" id="XP_026685238.1">
    <property type="nucleotide sequence ID" value="XM_026829437.1"/>
</dbReference>
<dbReference type="Proteomes" id="UP000079169">
    <property type="component" value="Unplaced"/>
</dbReference>
<accession>A0A3Q0JE17</accession>
<feature type="region of interest" description="Disordered" evidence="1">
    <location>
        <begin position="1"/>
        <end position="77"/>
    </location>
</feature>
<feature type="region of interest" description="Disordered" evidence="1">
    <location>
        <begin position="368"/>
        <end position="401"/>
    </location>
</feature>
<keyword evidence="2" id="KW-1185">Reference proteome</keyword>
<dbReference type="STRING" id="121845.A0A3Q0JE17"/>
<dbReference type="GeneID" id="103517291"/>
<feature type="compositionally biased region" description="Basic and acidic residues" evidence="1">
    <location>
        <begin position="444"/>
        <end position="463"/>
    </location>
</feature>
<organism evidence="2 3">
    <name type="scientific">Diaphorina citri</name>
    <name type="common">Asian citrus psyllid</name>
    <dbReference type="NCBI Taxonomy" id="121845"/>
    <lineage>
        <taxon>Eukaryota</taxon>
        <taxon>Metazoa</taxon>
        <taxon>Ecdysozoa</taxon>
        <taxon>Arthropoda</taxon>
        <taxon>Hexapoda</taxon>
        <taxon>Insecta</taxon>
        <taxon>Pterygota</taxon>
        <taxon>Neoptera</taxon>
        <taxon>Paraneoptera</taxon>
        <taxon>Hemiptera</taxon>
        <taxon>Sternorrhyncha</taxon>
        <taxon>Psylloidea</taxon>
        <taxon>Psyllidae</taxon>
        <taxon>Diaphorininae</taxon>
        <taxon>Diaphorina</taxon>
    </lineage>
</organism>
<dbReference type="KEGG" id="dci:103517291"/>
<feature type="region of interest" description="Disordered" evidence="1">
    <location>
        <begin position="331"/>
        <end position="356"/>
    </location>
</feature>
<proteinExistence type="predicted"/>
<name>A0A3Q0JE17_DIACI</name>
<feature type="compositionally biased region" description="Basic and acidic residues" evidence="1">
    <location>
        <begin position="21"/>
        <end position="38"/>
    </location>
</feature>
<evidence type="ECO:0000313" key="2">
    <source>
        <dbReference type="Proteomes" id="UP000079169"/>
    </source>
</evidence>
<dbReference type="PaxDb" id="121845-A0A3Q0JE17"/>
<sequence>MGCVQSYFKRAQSSLSPSSTHDSDRKPLDDGSPIHEITRQPIGSIREESEDHGDGDHDKIEIRENNNNIPNESGERKSSLHCVGVEATAVRQLAASTGTVAILGTTAKPPMKKSASGNLIEDENAENADIVEVVIEHNNIIQSNSGTLHQTIEAIAQEVRTDLIQNGVQKISKDETTKVENTAENEKTVNNNTIFVDENLNSTDQNAVDQPNLNKENYNAHITSELTNKVTEAISISEQNHISNVNIAPSNIDNQISQTQEVVTNKLESKLPESNIANYDSTVKAPSLEEKPSSEEVIVDNMDQSNTNIIPETRTNNNNVIDKQSKVPLAKHFKQEVNTSEVVKQKSKSSKESSLEKEITVRSFDKDRSIDSNNTDITNLSKTSSLEQHSENIDATQSQIKTNNELTKLPSIESKAMLPTVADAVEDIIASATNIVLEKTKAKITEKPHSEVETFDTESKKSVSNDLDSDSNGTSDQTVISQESLNEENMREG</sequence>